<accession>A0A1M7PXG5</accession>
<protein>
    <submittedName>
        <fullName evidence="2">Putative amidase domain-containing protein</fullName>
    </submittedName>
</protein>
<dbReference type="RefSeq" id="WP_073202219.1">
    <property type="nucleotide sequence ID" value="NZ_FRCZ01000005.1"/>
</dbReference>
<organism evidence="2 3">
    <name type="scientific">Gracilibacillus kekensis</name>
    <dbReference type="NCBI Taxonomy" id="1027249"/>
    <lineage>
        <taxon>Bacteria</taxon>
        <taxon>Bacillati</taxon>
        <taxon>Bacillota</taxon>
        <taxon>Bacilli</taxon>
        <taxon>Bacillales</taxon>
        <taxon>Bacillaceae</taxon>
        <taxon>Gracilibacillus</taxon>
    </lineage>
</organism>
<sequence>MSEWKLVESYWKSKSNYEDDLFQTKRNLHQKYHKTIKQIHVTGKKKKVLQTKKGVEIYYNLNRTYFIEDQHSFYHEEESENRKAIIVKGEINEDVLMEREQLEIPDFEKMSLGEYASRFIYDRRAAVQYAERWWNEANPAYKHFDDNDCTNYISQCLRAGGAPMHGAPNRAKGWWYNHTSWSFSWSVANAFRWYLSGSTSGLKGEELSEPTQLLPGDVICYDFEGDDKWDHTTIVVTKDDANMPLVNAHTNNSRHRYWTYEDSAAWTPNCKYRFFKIGD</sequence>
<evidence type="ECO:0000259" key="1">
    <source>
        <dbReference type="Pfam" id="PF12671"/>
    </source>
</evidence>
<dbReference type="AlphaFoldDB" id="A0A1M7PXG5"/>
<dbReference type="OrthoDB" id="9812429at2"/>
<proteinExistence type="predicted"/>
<reference evidence="2 3" key="1">
    <citation type="submission" date="2016-11" db="EMBL/GenBank/DDBJ databases">
        <authorList>
            <person name="Jaros S."/>
            <person name="Januszkiewicz K."/>
            <person name="Wedrychowicz H."/>
        </authorList>
    </citation>
    <scope>NUCLEOTIDE SEQUENCE [LARGE SCALE GENOMIC DNA]</scope>
    <source>
        <strain evidence="2 3">CGMCC 1.10681</strain>
    </source>
</reference>
<evidence type="ECO:0000313" key="2">
    <source>
        <dbReference type="EMBL" id="SHN22289.1"/>
    </source>
</evidence>
<dbReference type="PANTHER" id="PTHR40032:SF1">
    <property type="entry name" value="EXPORTED PROTEIN"/>
    <property type="match status" value="1"/>
</dbReference>
<dbReference type="EMBL" id="FRCZ01000005">
    <property type="protein sequence ID" value="SHN22289.1"/>
    <property type="molecule type" value="Genomic_DNA"/>
</dbReference>
<dbReference type="Pfam" id="PF12671">
    <property type="entry name" value="Amidase_6"/>
    <property type="match status" value="1"/>
</dbReference>
<dbReference type="Proteomes" id="UP000184184">
    <property type="component" value="Unassembled WGS sequence"/>
</dbReference>
<dbReference type="InterPro" id="IPR024301">
    <property type="entry name" value="Amidase_6"/>
</dbReference>
<keyword evidence="3" id="KW-1185">Reference proteome</keyword>
<feature type="domain" description="Putative amidase" evidence="1">
    <location>
        <begin position="121"/>
        <end position="272"/>
    </location>
</feature>
<name>A0A1M7PXG5_9BACI</name>
<gene>
    <name evidence="2" type="ORF">SAMN05216179_2537</name>
</gene>
<dbReference type="STRING" id="1027249.SAMN05216179_2537"/>
<dbReference type="PANTHER" id="PTHR40032">
    <property type="entry name" value="EXPORTED PROTEIN-RELATED"/>
    <property type="match status" value="1"/>
</dbReference>
<evidence type="ECO:0000313" key="3">
    <source>
        <dbReference type="Proteomes" id="UP000184184"/>
    </source>
</evidence>